<dbReference type="EMBL" id="JAXCGZ010017227">
    <property type="protein sequence ID" value="KAK7068475.1"/>
    <property type="molecule type" value="Genomic_DNA"/>
</dbReference>
<feature type="compositionally biased region" description="Low complexity" evidence="1">
    <location>
        <begin position="23"/>
        <end position="36"/>
    </location>
</feature>
<organism evidence="2 3">
    <name type="scientific">Halocaridina rubra</name>
    <name type="common">Hawaiian red shrimp</name>
    <dbReference type="NCBI Taxonomy" id="373956"/>
    <lineage>
        <taxon>Eukaryota</taxon>
        <taxon>Metazoa</taxon>
        <taxon>Ecdysozoa</taxon>
        <taxon>Arthropoda</taxon>
        <taxon>Crustacea</taxon>
        <taxon>Multicrustacea</taxon>
        <taxon>Malacostraca</taxon>
        <taxon>Eumalacostraca</taxon>
        <taxon>Eucarida</taxon>
        <taxon>Decapoda</taxon>
        <taxon>Pleocyemata</taxon>
        <taxon>Caridea</taxon>
        <taxon>Atyoidea</taxon>
        <taxon>Atyidae</taxon>
        <taxon>Halocaridina</taxon>
    </lineage>
</organism>
<evidence type="ECO:0000313" key="3">
    <source>
        <dbReference type="Proteomes" id="UP001381693"/>
    </source>
</evidence>
<comment type="caution">
    <text evidence="2">The sequence shown here is derived from an EMBL/GenBank/DDBJ whole genome shotgun (WGS) entry which is preliminary data.</text>
</comment>
<feature type="region of interest" description="Disordered" evidence="1">
    <location>
        <begin position="1"/>
        <end position="41"/>
    </location>
</feature>
<keyword evidence="3" id="KW-1185">Reference proteome</keyword>
<accession>A0AAN8WLQ9</accession>
<name>A0AAN8WLQ9_HALRR</name>
<dbReference type="Proteomes" id="UP001381693">
    <property type="component" value="Unassembled WGS sequence"/>
</dbReference>
<feature type="region of interest" description="Disordered" evidence="1">
    <location>
        <begin position="101"/>
        <end position="130"/>
    </location>
</feature>
<evidence type="ECO:0000313" key="2">
    <source>
        <dbReference type="EMBL" id="KAK7068475.1"/>
    </source>
</evidence>
<gene>
    <name evidence="2" type="ORF">SK128_028479</name>
</gene>
<evidence type="ECO:0000256" key="1">
    <source>
        <dbReference type="SAM" id="MobiDB-lite"/>
    </source>
</evidence>
<feature type="compositionally biased region" description="Gly residues" evidence="1">
    <location>
        <begin position="1"/>
        <end position="12"/>
    </location>
</feature>
<sequence length="183" mass="19558">MNGEAGGDGGGRVVTSQPATSFLRTGSTPSSYSSSPRLRRLDDMKKSYLGGSTGGGGGTAISNAVTTTTATYNSKYTSSGNTYRLASLDRLAQRHKLYDASGVTNDSNSSSNTNSVNSSPSTTPRDTPRDMINVTTNFHHSSIPAPVAQPIVNQRERFPVTKSFRLPNDFHVNMNSWKKVSAF</sequence>
<reference evidence="2 3" key="1">
    <citation type="submission" date="2023-11" db="EMBL/GenBank/DDBJ databases">
        <title>Halocaridina rubra genome assembly.</title>
        <authorList>
            <person name="Smith C."/>
        </authorList>
    </citation>
    <scope>NUCLEOTIDE SEQUENCE [LARGE SCALE GENOMIC DNA]</scope>
    <source>
        <strain evidence="2">EP-1</strain>
        <tissue evidence="2">Whole</tissue>
    </source>
</reference>
<dbReference type="AlphaFoldDB" id="A0AAN8WLQ9"/>
<proteinExistence type="predicted"/>
<protein>
    <submittedName>
        <fullName evidence="2">Uncharacterized protein</fullName>
    </submittedName>
</protein>
<feature type="compositionally biased region" description="Low complexity" evidence="1">
    <location>
        <begin position="103"/>
        <end position="124"/>
    </location>
</feature>